<dbReference type="RefSeq" id="XP_025575443.1">
    <property type="nucleotide sequence ID" value="XM_025719440.1"/>
</dbReference>
<dbReference type="OrthoDB" id="5354320at2759"/>
<organism evidence="3 4">
    <name type="scientific">Aspergillus ibericus CBS 121593</name>
    <dbReference type="NCBI Taxonomy" id="1448316"/>
    <lineage>
        <taxon>Eukaryota</taxon>
        <taxon>Fungi</taxon>
        <taxon>Dikarya</taxon>
        <taxon>Ascomycota</taxon>
        <taxon>Pezizomycotina</taxon>
        <taxon>Eurotiomycetes</taxon>
        <taxon>Eurotiomycetidae</taxon>
        <taxon>Eurotiales</taxon>
        <taxon>Aspergillaceae</taxon>
        <taxon>Aspergillus</taxon>
        <taxon>Aspergillus subgen. Circumdati</taxon>
    </lineage>
</organism>
<dbReference type="GeneID" id="37224305"/>
<dbReference type="EMBL" id="KZ824437">
    <property type="protein sequence ID" value="RAL01116.1"/>
    <property type="molecule type" value="Genomic_DNA"/>
</dbReference>
<dbReference type="PANTHER" id="PTHR48081:SF8">
    <property type="entry name" value="ALPHA_BETA HYDROLASE FOLD-3 DOMAIN-CONTAINING PROTEIN-RELATED"/>
    <property type="match status" value="1"/>
</dbReference>
<dbReference type="Proteomes" id="UP000249402">
    <property type="component" value="Unassembled WGS sequence"/>
</dbReference>
<accession>A0A395GZY1</accession>
<dbReference type="InterPro" id="IPR013094">
    <property type="entry name" value="AB_hydrolase_3"/>
</dbReference>
<dbReference type="GO" id="GO:0016787">
    <property type="term" value="F:hydrolase activity"/>
    <property type="evidence" value="ECO:0007669"/>
    <property type="project" value="UniProtKB-KW"/>
</dbReference>
<keyword evidence="1 3" id="KW-0378">Hydrolase</keyword>
<evidence type="ECO:0000313" key="4">
    <source>
        <dbReference type="Proteomes" id="UP000249402"/>
    </source>
</evidence>
<proteinExistence type="predicted"/>
<dbReference type="SUPFAM" id="SSF53474">
    <property type="entry name" value="alpha/beta-Hydrolases"/>
    <property type="match status" value="1"/>
</dbReference>
<dbReference type="STRING" id="1448316.A0A395GZY1"/>
<keyword evidence="4" id="KW-1185">Reference proteome</keyword>
<dbReference type="VEuPathDB" id="FungiDB:BO80DRAFT_425088"/>
<protein>
    <submittedName>
        <fullName evidence="3">Alpha/beta-hydrolase</fullName>
    </submittedName>
</protein>
<sequence length="446" mass="49762">MDTIQGQKEAVVTFRKGFKSAPWVPISTMQAQSFRERPLKGPVLVSKIEIPRPDQGEEALRTQLWDLYKAKSKGGEKLDPPAPCASYKGEWIGVMKDGNAPLPDMSEHERFKAIEQNSTSDVTLFYLSGGAWFRAGPPGARPLIKQLCDRSGSRVFTFQYRLVPQYTLPTLLLDVIVAYLYLLSPLPGSFHEPIDPANLILVGESGGASLHLFLLQFLQFLLRSGNPTIRLNNRDIRVAMPKGCAFISPGCDIALSLPSVKRFEPREWLSEGAPWLQPNFPVDRIWPSKPPRGDLHCDNSALCHPLVDPSTWTDWTGMPPMWIAAGEETYADGIKFLVQNIEASGVPVTFVQYEHMPHVWNVVMPFLPQSKHVMRLWGETCKGFAEGRASNPGAYFVKLGKLEMVPIGIQGLLDIPKDEVLERMNVAKDELAKFVWNGPETGCPKL</sequence>
<evidence type="ECO:0000313" key="3">
    <source>
        <dbReference type="EMBL" id="RAL01116.1"/>
    </source>
</evidence>
<dbReference type="Gene3D" id="3.40.50.1820">
    <property type="entry name" value="alpha/beta hydrolase"/>
    <property type="match status" value="1"/>
</dbReference>
<dbReference type="PANTHER" id="PTHR48081">
    <property type="entry name" value="AB HYDROLASE SUPERFAMILY PROTEIN C4A8.06C"/>
    <property type="match status" value="1"/>
</dbReference>
<evidence type="ECO:0000256" key="1">
    <source>
        <dbReference type="ARBA" id="ARBA00022801"/>
    </source>
</evidence>
<gene>
    <name evidence="3" type="ORF">BO80DRAFT_425088</name>
</gene>
<dbReference type="InterPro" id="IPR029058">
    <property type="entry name" value="AB_hydrolase_fold"/>
</dbReference>
<evidence type="ECO:0000259" key="2">
    <source>
        <dbReference type="Pfam" id="PF07859"/>
    </source>
</evidence>
<dbReference type="AlphaFoldDB" id="A0A395GZY1"/>
<reference evidence="3 4" key="1">
    <citation type="submission" date="2018-02" db="EMBL/GenBank/DDBJ databases">
        <title>The genomes of Aspergillus section Nigri reveals drivers in fungal speciation.</title>
        <authorList>
            <consortium name="DOE Joint Genome Institute"/>
            <person name="Vesth T.C."/>
            <person name="Nybo J."/>
            <person name="Theobald S."/>
            <person name="Brandl J."/>
            <person name="Frisvad J.C."/>
            <person name="Nielsen K.F."/>
            <person name="Lyhne E.K."/>
            <person name="Kogle M.E."/>
            <person name="Kuo A."/>
            <person name="Riley R."/>
            <person name="Clum A."/>
            <person name="Nolan M."/>
            <person name="Lipzen A."/>
            <person name="Salamov A."/>
            <person name="Henrissat B."/>
            <person name="Wiebenga A."/>
            <person name="De vries R.P."/>
            <person name="Grigoriev I.V."/>
            <person name="Mortensen U.H."/>
            <person name="Andersen M.R."/>
            <person name="Baker S.E."/>
        </authorList>
    </citation>
    <scope>NUCLEOTIDE SEQUENCE [LARGE SCALE GENOMIC DNA]</scope>
    <source>
        <strain evidence="3 4">CBS 121593</strain>
    </source>
</reference>
<dbReference type="InterPro" id="IPR050300">
    <property type="entry name" value="GDXG_lipolytic_enzyme"/>
</dbReference>
<feature type="domain" description="Alpha/beta hydrolase fold-3" evidence="2">
    <location>
        <begin position="124"/>
        <end position="360"/>
    </location>
</feature>
<name>A0A395GZY1_9EURO</name>
<dbReference type="Pfam" id="PF07859">
    <property type="entry name" value="Abhydrolase_3"/>
    <property type="match status" value="1"/>
</dbReference>